<dbReference type="Pfam" id="PF10302">
    <property type="entry name" value="Dsc3_N"/>
    <property type="match status" value="1"/>
</dbReference>
<keyword evidence="2" id="KW-0472">Membrane</keyword>
<dbReference type="Pfam" id="PF13373">
    <property type="entry name" value="Dsc3_C"/>
    <property type="match status" value="1"/>
</dbReference>
<dbReference type="STRING" id="765440.A0A0C3FMP1"/>
<dbReference type="Proteomes" id="UP000054166">
    <property type="component" value="Unassembled WGS sequence"/>
</dbReference>
<dbReference type="GO" id="GO:0005783">
    <property type="term" value="C:endoplasmic reticulum"/>
    <property type="evidence" value="ECO:0007669"/>
    <property type="project" value="TreeGrafter"/>
</dbReference>
<dbReference type="InterPro" id="IPR025390">
    <property type="entry name" value="Dsc3_C"/>
</dbReference>
<evidence type="ECO:0000313" key="4">
    <source>
        <dbReference type="EMBL" id="KIM81049.1"/>
    </source>
</evidence>
<dbReference type="InterPro" id="IPR045226">
    <property type="entry name" value="Dsc3"/>
</dbReference>
<sequence>MLSEKAKGKQRATEPPVPEPEPDLSRDLVIRFTEGIPDLVLKISEKDAIRNVKNNIRKARPQLTDRRLRLIHSGRLLTDGTLLYSWITTLEERQRRATSDEANETQQPSNITTWLHCSVGPKIEHGEESEETNTQTAQLQPLRGFDRLSAAGFSESDIANFRRQFHSQSASNYLDTDFDTEEEYDEHARALEEQWIDSLDNASTASLSQSSSSTNSSVLQGIVLGFFFPLLPFFFIREPKPAAFWDSGTEHELTGSVVFSKRMQMGVVVGFLLNLLFGVWRYLLDST</sequence>
<reference evidence="5" key="2">
    <citation type="submission" date="2015-01" db="EMBL/GenBank/DDBJ databases">
        <title>Evolutionary Origins and Diversification of the Mycorrhizal Mutualists.</title>
        <authorList>
            <consortium name="DOE Joint Genome Institute"/>
            <consortium name="Mycorrhizal Genomics Consortium"/>
            <person name="Kohler A."/>
            <person name="Kuo A."/>
            <person name="Nagy L.G."/>
            <person name="Floudas D."/>
            <person name="Copeland A."/>
            <person name="Barry K.W."/>
            <person name="Cichocki N."/>
            <person name="Veneault-Fourrey C."/>
            <person name="LaButti K."/>
            <person name="Lindquist E.A."/>
            <person name="Lipzen A."/>
            <person name="Lundell T."/>
            <person name="Morin E."/>
            <person name="Murat C."/>
            <person name="Riley R."/>
            <person name="Ohm R."/>
            <person name="Sun H."/>
            <person name="Tunlid A."/>
            <person name="Henrissat B."/>
            <person name="Grigoriev I.V."/>
            <person name="Hibbett D.S."/>
            <person name="Martin F."/>
        </authorList>
    </citation>
    <scope>NUCLEOTIDE SEQUENCE [LARGE SCALE GENOMIC DNA]</scope>
    <source>
        <strain evidence="5">F 1598</strain>
    </source>
</reference>
<dbReference type="HOGENOM" id="CLU_060587_0_0_1"/>
<dbReference type="SUPFAM" id="SSF54236">
    <property type="entry name" value="Ubiquitin-like"/>
    <property type="match status" value="1"/>
</dbReference>
<dbReference type="InterPro" id="IPR000626">
    <property type="entry name" value="Ubiquitin-like_dom"/>
</dbReference>
<proteinExistence type="predicted"/>
<keyword evidence="5" id="KW-1185">Reference proteome</keyword>
<dbReference type="PROSITE" id="PS50053">
    <property type="entry name" value="UBIQUITIN_2"/>
    <property type="match status" value="1"/>
</dbReference>
<evidence type="ECO:0000313" key="5">
    <source>
        <dbReference type="Proteomes" id="UP000054166"/>
    </source>
</evidence>
<feature type="region of interest" description="Disordered" evidence="1">
    <location>
        <begin position="1"/>
        <end position="26"/>
    </location>
</feature>
<dbReference type="AlphaFoldDB" id="A0A0C3FMP1"/>
<feature type="transmembrane region" description="Helical" evidence="2">
    <location>
        <begin position="265"/>
        <end position="283"/>
    </location>
</feature>
<evidence type="ECO:0000256" key="2">
    <source>
        <dbReference type="SAM" id="Phobius"/>
    </source>
</evidence>
<keyword evidence="2" id="KW-1133">Transmembrane helix</keyword>
<dbReference type="EMBL" id="KN833001">
    <property type="protein sequence ID" value="KIM81049.1"/>
    <property type="molecule type" value="Genomic_DNA"/>
</dbReference>
<dbReference type="GO" id="GO:0044695">
    <property type="term" value="C:Dsc E3 ubiquitin ligase complex"/>
    <property type="evidence" value="ECO:0007669"/>
    <property type="project" value="InterPro"/>
</dbReference>
<protein>
    <recommendedName>
        <fullName evidence="3">Ubiquitin-like domain-containing protein</fullName>
    </recommendedName>
</protein>
<dbReference type="PANTHER" id="PTHR28049">
    <property type="entry name" value="TRANSMEMBRANE PROTEIN YOR223W"/>
    <property type="match status" value="1"/>
</dbReference>
<feature type="transmembrane region" description="Helical" evidence="2">
    <location>
        <begin position="218"/>
        <end position="236"/>
    </location>
</feature>
<dbReference type="InterPro" id="IPR019413">
    <property type="entry name" value="Dsc3_ub-like_dom"/>
</dbReference>
<dbReference type="FunCoup" id="A0A0C3FMP1">
    <property type="interactions" value="6"/>
</dbReference>
<keyword evidence="2" id="KW-0812">Transmembrane</keyword>
<evidence type="ECO:0000256" key="1">
    <source>
        <dbReference type="SAM" id="MobiDB-lite"/>
    </source>
</evidence>
<reference evidence="4 5" key="1">
    <citation type="submission" date="2014-04" db="EMBL/GenBank/DDBJ databases">
        <authorList>
            <consortium name="DOE Joint Genome Institute"/>
            <person name="Kuo A."/>
            <person name="Tarkka M."/>
            <person name="Buscot F."/>
            <person name="Kohler A."/>
            <person name="Nagy L.G."/>
            <person name="Floudas D."/>
            <person name="Copeland A."/>
            <person name="Barry K.W."/>
            <person name="Cichocki N."/>
            <person name="Veneault-Fourrey C."/>
            <person name="LaButti K."/>
            <person name="Lindquist E.A."/>
            <person name="Lipzen A."/>
            <person name="Lundell T."/>
            <person name="Morin E."/>
            <person name="Murat C."/>
            <person name="Sun H."/>
            <person name="Tunlid A."/>
            <person name="Henrissat B."/>
            <person name="Grigoriev I.V."/>
            <person name="Hibbett D.S."/>
            <person name="Martin F."/>
            <person name="Nordberg H.P."/>
            <person name="Cantor M.N."/>
            <person name="Hua S.X."/>
        </authorList>
    </citation>
    <scope>NUCLEOTIDE SEQUENCE [LARGE SCALE GENOMIC DNA]</scope>
    <source>
        <strain evidence="4 5">F 1598</strain>
    </source>
</reference>
<dbReference type="InterPro" id="IPR029071">
    <property type="entry name" value="Ubiquitin-like_domsf"/>
</dbReference>
<gene>
    <name evidence="4" type="ORF">PILCRDRAFT_511242</name>
</gene>
<dbReference type="Gene3D" id="3.10.20.90">
    <property type="entry name" value="Phosphatidylinositol 3-kinase Catalytic Subunit, Chain A, domain 1"/>
    <property type="match status" value="1"/>
</dbReference>
<organism evidence="4 5">
    <name type="scientific">Piloderma croceum (strain F 1598)</name>
    <dbReference type="NCBI Taxonomy" id="765440"/>
    <lineage>
        <taxon>Eukaryota</taxon>
        <taxon>Fungi</taxon>
        <taxon>Dikarya</taxon>
        <taxon>Basidiomycota</taxon>
        <taxon>Agaricomycotina</taxon>
        <taxon>Agaricomycetes</taxon>
        <taxon>Agaricomycetidae</taxon>
        <taxon>Atheliales</taxon>
        <taxon>Atheliaceae</taxon>
        <taxon>Piloderma</taxon>
    </lineage>
</organism>
<feature type="domain" description="Ubiquitin-like" evidence="3">
    <location>
        <begin position="26"/>
        <end position="83"/>
    </location>
</feature>
<dbReference type="OrthoDB" id="2556122at2759"/>
<dbReference type="PANTHER" id="PTHR28049:SF1">
    <property type="entry name" value="DSC E3 UBIQUITIN LIGASE COMPLEX SUBUNIT 3"/>
    <property type="match status" value="1"/>
</dbReference>
<evidence type="ECO:0000259" key="3">
    <source>
        <dbReference type="PROSITE" id="PS50053"/>
    </source>
</evidence>
<dbReference type="InParanoid" id="A0A0C3FMP1"/>
<name>A0A0C3FMP1_PILCF</name>
<accession>A0A0C3FMP1</accession>